<feature type="domain" description="HTH cro/C1-type" evidence="2">
    <location>
        <begin position="98"/>
        <end position="149"/>
    </location>
</feature>
<dbReference type="EMBL" id="BMXR01000012">
    <property type="protein sequence ID" value="GGX68975.1"/>
    <property type="molecule type" value="Genomic_DNA"/>
</dbReference>
<evidence type="ECO:0000313" key="4">
    <source>
        <dbReference type="Proteomes" id="UP000626148"/>
    </source>
</evidence>
<dbReference type="SUPFAM" id="SSF47413">
    <property type="entry name" value="lambda repressor-like DNA-binding domains"/>
    <property type="match status" value="1"/>
</dbReference>
<dbReference type="InterPro" id="IPR010982">
    <property type="entry name" value="Lambda_DNA-bd_dom_sf"/>
</dbReference>
<evidence type="ECO:0000256" key="1">
    <source>
        <dbReference type="SAM" id="MobiDB-lite"/>
    </source>
</evidence>
<comment type="caution">
    <text evidence="3">The sequence shown here is derived from an EMBL/GenBank/DDBJ whole genome shotgun (WGS) entry which is preliminary data.</text>
</comment>
<dbReference type="InterPro" id="IPR001387">
    <property type="entry name" value="Cro/C1-type_HTH"/>
</dbReference>
<keyword evidence="4" id="KW-1185">Reference proteome</keyword>
<evidence type="ECO:0000259" key="2">
    <source>
        <dbReference type="PROSITE" id="PS50943"/>
    </source>
</evidence>
<evidence type="ECO:0000313" key="3">
    <source>
        <dbReference type="EMBL" id="GGX68975.1"/>
    </source>
</evidence>
<dbReference type="RefSeq" id="WP_229805456.1">
    <property type="nucleotide sequence ID" value="NZ_BMXR01000012.1"/>
</dbReference>
<dbReference type="SMART" id="SM00530">
    <property type="entry name" value="HTH_XRE"/>
    <property type="match status" value="1"/>
</dbReference>
<name>A0A918KMN7_9GAMM</name>
<feature type="compositionally biased region" description="Polar residues" evidence="1">
    <location>
        <begin position="33"/>
        <end position="48"/>
    </location>
</feature>
<dbReference type="AlphaFoldDB" id="A0A918KMN7"/>
<dbReference type="PROSITE" id="PS50943">
    <property type="entry name" value="HTH_CROC1"/>
    <property type="match status" value="1"/>
</dbReference>
<accession>A0A918KMN7</accession>
<reference evidence="3" key="2">
    <citation type="submission" date="2020-09" db="EMBL/GenBank/DDBJ databases">
        <authorList>
            <person name="Sun Q."/>
            <person name="Kim S."/>
        </authorList>
    </citation>
    <scope>NUCLEOTIDE SEQUENCE</scope>
    <source>
        <strain evidence="3">KCTC 22169</strain>
    </source>
</reference>
<feature type="region of interest" description="Disordered" evidence="1">
    <location>
        <begin position="33"/>
        <end position="58"/>
    </location>
</feature>
<sequence length="154" mass="16755">MGVKMFEKVKNSGAGLLADLNQVLKKHTVAHHSNVNPQANRFSSNNKKNQQEFEGQDVPSVADSIKGLLTHLVNLEQRAREAEKYGDLKSLDELGAVIRAARVKQGLTIEGLAELADVGQVTVHKLEKGSLQVQVPKLVQVVDALGLELMVTAR</sequence>
<dbReference type="CDD" id="cd00093">
    <property type="entry name" value="HTH_XRE"/>
    <property type="match status" value="1"/>
</dbReference>
<gene>
    <name evidence="3" type="ORF">GCM10007392_40810</name>
</gene>
<reference evidence="3" key="1">
    <citation type="journal article" date="2014" name="Int. J. Syst. Evol. Microbiol.">
        <title>Complete genome sequence of Corynebacterium casei LMG S-19264T (=DSM 44701T), isolated from a smear-ripened cheese.</title>
        <authorList>
            <consortium name="US DOE Joint Genome Institute (JGI-PGF)"/>
            <person name="Walter F."/>
            <person name="Albersmeier A."/>
            <person name="Kalinowski J."/>
            <person name="Ruckert C."/>
        </authorList>
    </citation>
    <scope>NUCLEOTIDE SEQUENCE</scope>
    <source>
        <strain evidence="3">KCTC 22169</strain>
    </source>
</reference>
<dbReference type="Gene3D" id="1.10.260.40">
    <property type="entry name" value="lambda repressor-like DNA-binding domains"/>
    <property type="match status" value="1"/>
</dbReference>
<dbReference type="GO" id="GO:0003677">
    <property type="term" value="F:DNA binding"/>
    <property type="evidence" value="ECO:0007669"/>
    <property type="project" value="InterPro"/>
</dbReference>
<dbReference type="Proteomes" id="UP000626148">
    <property type="component" value="Unassembled WGS sequence"/>
</dbReference>
<organism evidence="3 4">
    <name type="scientific">Saccharospirillum salsuginis</name>
    <dbReference type="NCBI Taxonomy" id="418750"/>
    <lineage>
        <taxon>Bacteria</taxon>
        <taxon>Pseudomonadati</taxon>
        <taxon>Pseudomonadota</taxon>
        <taxon>Gammaproteobacteria</taxon>
        <taxon>Oceanospirillales</taxon>
        <taxon>Saccharospirillaceae</taxon>
        <taxon>Saccharospirillum</taxon>
    </lineage>
</organism>
<protein>
    <recommendedName>
        <fullName evidence="2">HTH cro/C1-type domain-containing protein</fullName>
    </recommendedName>
</protein>
<proteinExistence type="predicted"/>
<dbReference type="Pfam" id="PF13560">
    <property type="entry name" value="HTH_31"/>
    <property type="match status" value="1"/>
</dbReference>